<dbReference type="Proteomes" id="UP000034682">
    <property type="component" value="Unassembled WGS sequence"/>
</dbReference>
<feature type="transmembrane region" description="Helical" evidence="1">
    <location>
        <begin position="346"/>
        <end position="364"/>
    </location>
</feature>
<feature type="transmembrane region" description="Helical" evidence="1">
    <location>
        <begin position="322"/>
        <end position="339"/>
    </location>
</feature>
<organism evidence="2 3">
    <name type="scientific">Candidatus Giovannonibacteria bacterium GW2011_GWB1_47_6b</name>
    <dbReference type="NCBI Taxonomy" id="1618655"/>
    <lineage>
        <taxon>Bacteria</taxon>
        <taxon>Candidatus Giovannoniibacteriota</taxon>
    </lineage>
</organism>
<accession>A0A0G1W4K5</accession>
<protein>
    <recommendedName>
        <fullName evidence="4">Glycosyltransferase RgtA/B/C/D-like domain-containing protein</fullName>
    </recommendedName>
</protein>
<keyword evidence="1" id="KW-0472">Membrane</keyword>
<keyword evidence="1" id="KW-1133">Transmembrane helix</keyword>
<keyword evidence="1" id="KW-0812">Transmembrane</keyword>
<evidence type="ECO:0008006" key="4">
    <source>
        <dbReference type="Google" id="ProtNLM"/>
    </source>
</evidence>
<evidence type="ECO:0000313" key="2">
    <source>
        <dbReference type="EMBL" id="KKU77265.1"/>
    </source>
</evidence>
<feature type="transmembrane region" description="Helical" evidence="1">
    <location>
        <begin position="200"/>
        <end position="218"/>
    </location>
</feature>
<feature type="transmembrane region" description="Helical" evidence="1">
    <location>
        <begin position="260"/>
        <end position="282"/>
    </location>
</feature>
<feature type="transmembrane region" description="Helical" evidence="1">
    <location>
        <begin position="87"/>
        <end position="109"/>
    </location>
</feature>
<name>A0A0G1W4K5_9BACT</name>
<feature type="transmembrane region" description="Helical" evidence="1">
    <location>
        <begin position="146"/>
        <end position="167"/>
    </location>
</feature>
<feature type="transmembrane region" description="Helical" evidence="1">
    <location>
        <begin position="294"/>
        <end position="316"/>
    </location>
</feature>
<dbReference type="EMBL" id="LCOK01000004">
    <property type="protein sequence ID" value="KKU77265.1"/>
    <property type="molecule type" value="Genomic_DNA"/>
</dbReference>
<sequence length="512" mass="58666">MTSFFKKHSAALIILFFLTLAAVLQFSSPNIPDPDSFYHIRHAWLYRTGGILQTDFPWTQFSVIRTLAADLWYGFHILLIPFTFGSLVLGIKIAGVLLTAGFLFSLYWILKRSGVKMAIFWPLLAIFSAPNILFRSLMMRPHLVSLSLSALLFYFLASGSYLGIFLASFGISWFHLSLAWISPLLAVTVVAVQWWNEKRIAWKGIAFVALGTVAGWLLRPNPIGALKLAYIQVAKLIFDKQSGLPLLFGTELYPLDSVTLFSNFLLFLLLWLSASWIFIAWFRRRYPELKDPKTKTLILASGILTPLFFLLTMVVARRAHDFWVLFGIIFIALIFSNFLRAKGIDNAKLILGTVFVFLVFYSGLKTANSLNNRAVKPELYREVSGWLEKNSAPGDIVFNVRWSDFAMLFFHNQKNYYIGGMDPMFQYAYNPSLYWKFHYLSVDEVTKKTCGAEACTVEMLEDTYGVLTRDFNARYVVLEKARNPAVDYYLSSDPHYEKKFETDKDVVYLIKR</sequence>
<reference evidence="2 3" key="1">
    <citation type="journal article" date="2015" name="Nature">
        <title>rRNA introns, odd ribosomes, and small enigmatic genomes across a large radiation of phyla.</title>
        <authorList>
            <person name="Brown C.T."/>
            <person name="Hug L.A."/>
            <person name="Thomas B.C."/>
            <person name="Sharon I."/>
            <person name="Castelle C.J."/>
            <person name="Singh A."/>
            <person name="Wilkins M.J."/>
            <person name="Williams K.H."/>
            <person name="Banfield J.F."/>
        </authorList>
    </citation>
    <scope>NUCLEOTIDE SEQUENCE [LARGE SCALE GENOMIC DNA]</scope>
</reference>
<dbReference type="AlphaFoldDB" id="A0A0G1W4K5"/>
<evidence type="ECO:0000256" key="1">
    <source>
        <dbReference type="SAM" id="Phobius"/>
    </source>
</evidence>
<feature type="transmembrane region" description="Helical" evidence="1">
    <location>
        <begin position="173"/>
        <end position="195"/>
    </location>
</feature>
<feature type="transmembrane region" description="Helical" evidence="1">
    <location>
        <begin position="115"/>
        <end position="134"/>
    </location>
</feature>
<comment type="caution">
    <text evidence="2">The sequence shown here is derived from an EMBL/GenBank/DDBJ whole genome shotgun (WGS) entry which is preliminary data.</text>
</comment>
<evidence type="ECO:0000313" key="3">
    <source>
        <dbReference type="Proteomes" id="UP000034682"/>
    </source>
</evidence>
<proteinExistence type="predicted"/>
<gene>
    <name evidence="2" type="ORF">UY02_C0004G0010</name>
</gene>